<feature type="non-terminal residue" evidence="1">
    <location>
        <position position="1"/>
    </location>
</feature>
<organism evidence="1">
    <name type="scientific">uncultured Chloroflexota bacterium</name>
    <dbReference type="NCBI Taxonomy" id="166587"/>
    <lineage>
        <taxon>Bacteria</taxon>
        <taxon>Bacillati</taxon>
        <taxon>Chloroflexota</taxon>
        <taxon>environmental samples</taxon>
    </lineage>
</organism>
<evidence type="ECO:0000313" key="1">
    <source>
        <dbReference type="EMBL" id="CAA9218100.1"/>
    </source>
</evidence>
<proteinExistence type="predicted"/>
<reference evidence="1" key="1">
    <citation type="submission" date="2020-02" db="EMBL/GenBank/DDBJ databases">
        <authorList>
            <person name="Meier V. D."/>
        </authorList>
    </citation>
    <scope>NUCLEOTIDE SEQUENCE</scope>
    <source>
        <strain evidence="1">AVDCRST_MAG77</strain>
    </source>
</reference>
<dbReference type="AlphaFoldDB" id="A0A6J4HB05"/>
<dbReference type="EMBL" id="CADCTC010000019">
    <property type="protein sequence ID" value="CAA9218100.1"/>
    <property type="molecule type" value="Genomic_DNA"/>
</dbReference>
<protein>
    <submittedName>
        <fullName evidence="1">Uncharacterized protein</fullName>
    </submittedName>
</protein>
<sequence>GRNASKRHKRPPVHPRVLAVWRTAGGPAGAAVRLRLPLCARRL</sequence>
<accession>A0A6J4HB05</accession>
<gene>
    <name evidence="1" type="ORF">AVDCRST_MAG77-326</name>
</gene>
<feature type="non-terminal residue" evidence="1">
    <location>
        <position position="43"/>
    </location>
</feature>
<name>A0A6J4HB05_9CHLR</name>